<dbReference type="EMBL" id="MCBQ01019097">
    <property type="protein sequence ID" value="RKF57092.1"/>
    <property type="molecule type" value="Genomic_DNA"/>
</dbReference>
<sequence>MLTSLRGTNQTQQGDGKHLSRDPEFSTNEIWISMEHVKLMERIIAIGMAPRKTSTEDPVRMKEERKKERSHSKVKTLASRRRGRYSRYYWFKRLE</sequence>
<name>A0A420HHZ6_9PEZI</name>
<feature type="compositionally biased region" description="Basic residues" evidence="1">
    <location>
        <begin position="68"/>
        <end position="81"/>
    </location>
</feature>
<gene>
    <name evidence="2" type="ORF">GcM3_190021</name>
</gene>
<protein>
    <submittedName>
        <fullName evidence="2">Uncharacterized protein</fullName>
    </submittedName>
</protein>
<evidence type="ECO:0000256" key="1">
    <source>
        <dbReference type="SAM" id="MobiDB-lite"/>
    </source>
</evidence>
<proteinExistence type="predicted"/>
<keyword evidence="3" id="KW-1185">Reference proteome</keyword>
<feature type="compositionally biased region" description="Basic and acidic residues" evidence="1">
    <location>
        <begin position="53"/>
        <end position="67"/>
    </location>
</feature>
<feature type="compositionally biased region" description="Polar residues" evidence="1">
    <location>
        <begin position="1"/>
        <end position="14"/>
    </location>
</feature>
<comment type="caution">
    <text evidence="2">The sequence shown here is derived from an EMBL/GenBank/DDBJ whole genome shotgun (WGS) entry which is preliminary data.</text>
</comment>
<dbReference type="AlphaFoldDB" id="A0A420HHZ6"/>
<evidence type="ECO:0000313" key="2">
    <source>
        <dbReference type="EMBL" id="RKF57092.1"/>
    </source>
</evidence>
<dbReference type="Proteomes" id="UP000283383">
    <property type="component" value="Unassembled WGS sequence"/>
</dbReference>
<feature type="region of interest" description="Disordered" evidence="1">
    <location>
        <begin position="1"/>
        <end position="23"/>
    </location>
</feature>
<reference evidence="2 3" key="1">
    <citation type="journal article" date="2018" name="BMC Genomics">
        <title>Comparative genome analyses reveal sequence features reflecting distinct modes of host-adaptation between dicot and monocot powdery mildew.</title>
        <authorList>
            <person name="Wu Y."/>
            <person name="Ma X."/>
            <person name="Pan Z."/>
            <person name="Kale S.D."/>
            <person name="Song Y."/>
            <person name="King H."/>
            <person name="Zhang Q."/>
            <person name="Presley C."/>
            <person name="Deng X."/>
            <person name="Wei C.I."/>
            <person name="Xiao S."/>
        </authorList>
    </citation>
    <scope>NUCLEOTIDE SEQUENCE [LARGE SCALE GENOMIC DNA]</scope>
    <source>
        <strain evidence="2">UMSG3</strain>
    </source>
</reference>
<feature type="region of interest" description="Disordered" evidence="1">
    <location>
        <begin position="51"/>
        <end position="81"/>
    </location>
</feature>
<organism evidence="2 3">
    <name type="scientific">Golovinomyces cichoracearum</name>
    <dbReference type="NCBI Taxonomy" id="62708"/>
    <lineage>
        <taxon>Eukaryota</taxon>
        <taxon>Fungi</taxon>
        <taxon>Dikarya</taxon>
        <taxon>Ascomycota</taxon>
        <taxon>Pezizomycotina</taxon>
        <taxon>Leotiomycetes</taxon>
        <taxon>Erysiphales</taxon>
        <taxon>Erysiphaceae</taxon>
        <taxon>Golovinomyces</taxon>
    </lineage>
</organism>
<evidence type="ECO:0000313" key="3">
    <source>
        <dbReference type="Proteomes" id="UP000283383"/>
    </source>
</evidence>
<accession>A0A420HHZ6</accession>